<organism evidence="1 2">
    <name type="scientific">Catenuloplanes indicus</name>
    <dbReference type="NCBI Taxonomy" id="137267"/>
    <lineage>
        <taxon>Bacteria</taxon>
        <taxon>Bacillati</taxon>
        <taxon>Actinomycetota</taxon>
        <taxon>Actinomycetes</taxon>
        <taxon>Micromonosporales</taxon>
        <taxon>Micromonosporaceae</taxon>
        <taxon>Catenuloplanes</taxon>
    </lineage>
</organism>
<dbReference type="Proteomes" id="UP001240236">
    <property type="component" value="Unassembled WGS sequence"/>
</dbReference>
<protein>
    <submittedName>
        <fullName evidence="1">Uncharacterized protein</fullName>
    </submittedName>
</protein>
<comment type="caution">
    <text evidence="1">The sequence shown here is derived from an EMBL/GenBank/DDBJ whole genome shotgun (WGS) entry which is preliminary data.</text>
</comment>
<keyword evidence="2" id="KW-1185">Reference proteome</keyword>
<dbReference type="EMBL" id="JAUSUZ010000001">
    <property type="protein sequence ID" value="MDQ0366875.1"/>
    <property type="molecule type" value="Genomic_DNA"/>
</dbReference>
<dbReference type="AlphaFoldDB" id="A0AAE3W050"/>
<dbReference type="RefSeq" id="WP_307240518.1">
    <property type="nucleotide sequence ID" value="NZ_JAUSUZ010000001.1"/>
</dbReference>
<gene>
    <name evidence="1" type="ORF">J2S42_003544</name>
</gene>
<evidence type="ECO:0000313" key="2">
    <source>
        <dbReference type="Proteomes" id="UP001240236"/>
    </source>
</evidence>
<sequence>MSDQQPLSPRHLAGDVRLSVHREGATTVERIPGLGSQIELRNMGGDDMSIVVRSGNSQAENPGPSGWRTRRDENILTWPALLRTINEADPSHLDPKLNELRALIDRATTGAA</sequence>
<evidence type="ECO:0000313" key="1">
    <source>
        <dbReference type="EMBL" id="MDQ0366875.1"/>
    </source>
</evidence>
<accession>A0AAE3W050</accession>
<proteinExistence type="predicted"/>
<name>A0AAE3W050_9ACTN</name>
<reference evidence="1 2" key="1">
    <citation type="submission" date="2023-07" db="EMBL/GenBank/DDBJ databases">
        <title>Sequencing the genomes of 1000 actinobacteria strains.</title>
        <authorList>
            <person name="Klenk H.-P."/>
        </authorList>
    </citation>
    <scope>NUCLEOTIDE SEQUENCE [LARGE SCALE GENOMIC DNA]</scope>
    <source>
        <strain evidence="1 2">DSM 44709</strain>
    </source>
</reference>